<dbReference type="Proteomes" id="UP001166251">
    <property type="component" value="Unassembled WGS sequence"/>
</dbReference>
<comment type="caution">
    <text evidence="1">The sequence shown here is derived from an EMBL/GenBank/DDBJ whole genome shotgun (WGS) entry which is preliminary data.</text>
</comment>
<dbReference type="EMBL" id="JAHZSS010000022">
    <property type="protein sequence ID" value="MBW8192403.1"/>
    <property type="molecule type" value="Genomic_DNA"/>
</dbReference>
<protein>
    <submittedName>
        <fullName evidence="1">Uncharacterized protein</fullName>
    </submittedName>
</protein>
<evidence type="ECO:0000313" key="1">
    <source>
        <dbReference type="EMBL" id="MBW8192403.1"/>
    </source>
</evidence>
<gene>
    <name evidence="1" type="ORF">K0504_15300</name>
</gene>
<evidence type="ECO:0000313" key="2">
    <source>
        <dbReference type="Proteomes" id="UP001166251"/>
    </source>
</evidence>
<sequence>MFCTNFFSWKTQVGLALQQDRVEIELTDPALVKDMEFAYFHRHLSVDDYVNEIRKRLRDR</sequence>
<keyword evidence="2" id="KW-1185">Reference proteome</keyword>
<accession>A0ABS7EJ71</accession>
<name>A0ABS7EJ71_9GAMM</name>
<proteinExistence type="predicted"/>
<reference evidence="1" key="1">
    <citation type="submission" date="2021-07" db="EMBL/GenBank/DDBJ databases">
        <title>Neiella marina sp. nov., isolated from the intestinal content of sea cucumber Apostichopus japonicus.</title>
        <authorList>
            <person name="Bai X."/>
        </authorList>
    </citation>
    <scope>NUCLEOTIDE SEQUENCE</scope>
    <source>
        <strain evidence="1">126</strain>
    </source>
</reference>
<dbReference type="RefSeq" id="WP_220105027.1">
    <property type="nucleotide sequence ID" value="NZ_JAHZSS010000022.1"/>
</dbReference>
<organism evidence="1 2">
    <name type="scientific">Neiella holothuriorum</name>
    <dbReference type="NCBI Taxonomy" id="2870530"/>
    <lineage>
        <taxon>Bacteria</taxon>
        <taxon>Pseudomonadati</taxon>
        <taxon>Pseudomonadota</taxon>
        <taxon>Gammaproteobacteria</taxon>
        <taxon>Alteromonadales</taxon>
        <taxon>Echinimonadaceae</taxon>
        <taxon>Neiella</taxon>
    </lineage>
</organism>